<keyword evidence="4" id="KW-0479">Metal-binding</keyword>
<dbReference type="Proteomes" id="UP000612585">
    <property type="component" value="Unassembled WGS sequence"/>
</dbReference>
<dbReference type="GO" id="GO:0004156">
    <property type="term" value="F:dihydropteroate synthase activity"/>
    <property type="evidence" value="ECO:0007669"/>
    <property type="project" value="UniProtKB-EC"/>
</dbReference>
<evidence type="ECO:0000313" key="7">
    <source>
        <dbReference type="Proteomes" id="UP000612585"/>
    </source>
</evidence>
<comment type="similarity">
    <text evidence="1 4">Belongs to the DHPS family.</text>
</comment>
<comment type="function">
    <text evidence="3">Has very low affinity for the DHPS substrate 6-hydroxymethyl-7,8-dihydropterin-pyrophosphate, but can bind the inhibitor dapsone. Seems to lack dihydropteroate synthase activity, and does probably not function in folate metabolism.</text>
</comment>
<dbReference type="PROSITE" id="PS50972">
    <property type="entry name" value="PTERIN_BINDING"/>
    <property type="match status" value="1"/>
</dbReference>
<dbReference type="GO" id="GO:0046656">
    <property type="term" value="P:folic acid biosynthetic process"/>
    <property type="evidence" value="ECO:0007669"/>
    <property type="project" value="UniProtKB-KW"/>
</dbReference>
<keyword evidence="4" id="KW-0808">Transferase</keyword>
<evidence type="ECO:0000256" key="2">
    <source>
        <dbReference type="ARBA" id="ARBA00011738"/>
    </source>
</evidence>
<comment type="subunit">
    <text evidence="2">Homodimer.</text>
</comment>
<dbReference type="SUPFAM" id="SSF51717">
    <property type="entry name" value="Dihydropteroate synthetase-like"/>
    <property type="match status" value="1"/>
</dbReference>
<evidence type="ECO:0000259" key="5">
    <source>
        <dbReference type="PROSITE" id="PS50972"/>
    </source>
</evidence>
<evidence type="ECO:0000256" key="3">
    <source>
        <dbReference type="ARBA" id="ARBA00058850"/>
    </source>
</evidence>
<dbReference type="Gene3D" id="3.20.20.20">
    <property type="entry name" value="Dihydropteroate synthase-like"/>
    <property type="match status" value="1"/>
</dbReference>
<gene>
    <name evidence="6" type="ORF">Vau01_095040</name>
</gene>
<dbReference type="FunFam" id="3.20.20.20:FF:000008">
    <property type="entry name" value="Dihydropteroate synthase"/>
    <property type="match status" value="1"/>
</dbReference>
<proteinExistence type="inferred from homology"/>
<dbReference type="InterPro" id="IPR006390">
    <property type="entry name" value="DHP_synth_dom"/>
</dbReference>
<dbReference type="PANTHER" id="PTHR20941">
    <property type="entry name" value="FOLATE SYNTHESIS PROTEINS"/>
    <property type="match status" value="1"/>
</dbReference>
<dbReference type="UniPathway" id="UPA00077">
    <property type="reaction ID" value="UER00156"/>
</dbReference>
<dbReference type="AlphaFoldDB" id="A0A8J3ZIF8"/>
<dbReference type="PANTHER" id="PTHR20941:SF8">
    <property type="entry name" value="INACTIVE DIHYDROPTEROATE SYNTHASE 2"/>
    <property type="match status" value="1"/>
</dbReference>
<reference evidence="6" key="1">
    <citation type="submission" date="2021-01" db="EMBL/GenBank/DDBJ databases">
        <title>Whole genome shotgun sequence of Virgisporangium aurantiacum NBRC 16421.</title>
        <authorList>
            <person name="Komaki H."/>
            <person name="Tamura T."/>
        </authorList>
    </citation>
    <scope>NUCLEOTIDE SEQUENCE</scope>
    <source>
        <strain evidence="6">NBRC 16421</strain>
    </source>
</reference>
<keyword evidence="4" id="KW-0289">Folate biosynthesis</keyword>
<keyword evidence="4" id="KW-0460">Magnesium</keyword>
<dbReference type="NCBIfam" id="TIGR01496">
    <property type="entry name" value="DHPS"/>
    <property type="match status" value="1"/>
</dbReference>
<dbReference type="EC" id="2.5.1.15" evidence="4"/>
<dbReference type="PROSITE" id="PS00793">
    <property type="entry name" value="DHPS_2"/>
    <property type="match status" value="1"/>
</dbReference>
<dbReference type="Pfam" id="PF00809">
    <property type="entry name" value="Pterin_bind"/>
    <property type="match status" value="1"/>
</dbReference>
<evidence type="ECO:0000256" key="4">
    <source>
        <dbReference type="RuleBase" id="RU361205"/>
    </source>
</evidence>
<evidence type="ECO:0000256" key="1">
    <source>
        <dbReference type="ARBA" id="ARBA00009503"/>
    </source>
</evidence>
<dbReference type="InterPro" id="IPR045031">
    <property type="entry name" value="DHP_synth-like"/>
</dbReference>
<sequence length="290" mass="31284">MKPSVLRLGPREFTVTDRVVMAIVNRTPDSFYDRGATFAEEKAMQRVHEVVAEGADIVDIGGVPAGPGADVDAAEEIDRTASFVAAVRAAYPRVVISVDTYRHEVARAVCAAGADLINDPWGGVDDKLAGVAAEFDVGIVCAHAGPMAPRTRPFRVAYDDVVAEVLKHTVELAEKAESTGVDPHRIIIDPAHDFGKNTWHSLEVTRRLGELVATGWPVLVSLSNKDFVGETLDAPVDDRVTGTLATTSVCAWLGARVYRVHQTRQTRQVLDMVASIAGDRPPRRTTRGLA</sequence>
<dbReference type="InterPro" id="IPR000489">
    <property type="entry name" value="Pterin-binding_dom"/>
</dbReference>
<organism evidence="6 7">
    <name type="scientific">Virgisporangium aurantiacum</name>
    <dbReference type="NCBI Taxonomy" id="175570"/>
    <lineage>
        <taxon>Bacteria</taxon>
        <taxon>Bacillati</taxon>
        <taxon>Actinomycetota</taxon>
        <taxon>Actinomycetes</taxon>
        <taxon>Micromonosporales</taxon>
        <taxon>Micromonosporaceae</taxon>
        <taxon>Virgisporangium</taxon>
    </lineage>
</organism>
<dbReference type="GO" id="GO:0005829">
    <property type="term" value="C:cytosol"/>
    <property type="evidence" value="ECO:0007669"/>
    <property type="project" value="TreeGrafter"/>
</dbReference>
<evidence type="ECO:0000313" key="6">
    <source>
        <dbReference type="EMBL" id="GIJ61988.1"/>
    </source>
</evidence>
<feature type="domain" description="Pterin-binding" evidence="5">
    <location>
        <begin position="18"/>
        <end position="271"/>
    </location>
</feature>
<accession>A0A8J3ZIF8</accession>
<comment type="pathway">
    <text evidence="4">Cofactor biosynthesis; tetrahydrofolate biosynthesis; 7,8-dihydrofolate from 2-amino-4-hydroxy-6-hydroxymethyl-7,8-dihydropteridine diphosphate and 4-aminobenzoate: step 1/2.</text>
</comment>
<dbReference type="EMBL" id="BOPG01000072">
    <property type="protein sequence ID" value="GIJ61988.1"/>
    <property type="molecule type" value="Genomic_DNA"/>
</dbReference>
<keyword evidence="7" id="KW-1185">Reference proteome</keyword>
<comment type="function">
    <text evidence="4">Catalyzes the condensation of para-aminobenzoate (pABA) with 6-hydroxymethyl-7,8-dihydropterin diphosphate (DHPt-PP) to form 7,8-dihydropteroate (H2Pte), the immediate precursor of folate derivatives.</text>
</comment>
<comment type="cofactor">
    <cofactor evidence="4">
        <name>Mg(2+)</name>
        <dbReference type="ChEBI" id="CHEBI:18420"/>
    </cofactor>
</comment>
<dbReference type="PROSITE" id="PS00792">
    <property type="entry name" value="DHPS_1"/>
    <property type="match status" value="1"/>
</dbReference>
<dbReference type="GO" id="GO:0046654">
    <property type="term" value="P:tetrahydrofolate biosynthetic process"/>
    <property type="evidence" value="ECO:0007669"/>
    <property type="project" value="UniProtKB-UniPathway"/>
</dbReference>
<name>A0A8J3ZIF8_9ACTN</name>
<comment type="caution">
    <text evidence="6">The sequence shown here is derived from an EMBL/GenBank/DDBJ whole genome shotgun (WGS) entry which is preliminary data.</text>
</comment>
<dbReference type="CDD" id="cd00739">
    <property type="entry name" value="DHPS"/>
    <property type="match status" value="1"/>
</dbReference>
<dbReference type="GO" id="GO:0046872">
    <property type="term" value="F:metal ion binding"/>
    <property type="evidence" value="ECO:0007669"/>
    <property type="project" value="UniProtKB-KW"/>
</dbReference>
<protein>
    <recommendedName>
        <fullName evidence="4">Dihydropteroate synthase</fullName>
        <shortName evidence="4">DHPS</shortName>
        <ecNumber evidence="4">2.5.1.15</ecNumber>
    </recommendedName>
    <alternativeName>
        <fullName evidence="4">Dihydropteroate pyrophosphorylase</fullName>
    </alternativeName>
</protein>
<dbReference type="InterPro" id="IPR011005">
    <property type="entry name" value="Dihydropteroate_synth-like_sf"/>
</dbReference>